<reference evidence="7 8" key="1">
    <citation type="submission" date="2023-07" db="EMBL/GenBank/DDBJ databases">
        <title>Sequencing the genomes of 1000 actinobacteria strains.</title>
        <authorList>
            <person name="Klenk H.-P."/>
        </authorList>
    </citation>
    <scope>NUCLEOTIDE SEQUENCE [LARGE SCALE GENOMIC DNA]</scope>
    <source>
        <strain evidence="7 8">DSM 44710</strain>
    </source>
</reference>
<dbReference type="Proteomes" id="UP001240984">
    <property type="component" value="Unassembled WGS sequence"/>
</dbReference>
<feature type="compositionally biased region" description="Low complexity" evidence="5">
    <location>
        <begin position="111"/>
        <end position="134"/>
    </location>
</feature>
<keyword evidence="4" id="KW-0788">Thiol protease</keyword>
<organism evidence="7 8">
    <name type="scientific">Catenuloplanes nepalensis</name>
    <dbReference type="NCBI Taxonomy" id="587533"/>
    <lineage>
        <taxon>Bacteria</taxon>
        <taxon>Bacillati</taxon>
        <taxon>Actinomycetota</taxon>
        <taxon>Actinomycetes</taxon>
        <taxon>Micromonosporales</taxon>
        <taxon>Micromonosporaceae</taxon>
        <taxon>Catenuloplanes</taxon>
    </lineage>
</organism>
<feature type="compositionally biased region" description="Basic and acidic residues" evidence="5">
    <location>
        <begin position="37"/>
        <end position="46"/>
    </location>
</feature>
<proteinExistence type="inferred from homology"/>
<gene>
    <name evidence="7" type="ORF">J2S43_007299</name>
</gene>
<keyword evidence="2" id="KW-0645">Protease</keyword>
<keyword evidence="8" id="KW-1185">Reference proteome</keyword>
<feature type="compositionally biased region" description="Basic and acidic residues" evidence="5">
    <location>
        <begin position="147"/>
        <end position="173"/>
    </location>
</feature>
<dbReference type="PROSITE" id="PS51935">
    <property type="entry name" value="NLPC_P60"/>
    <property type="match status" value="1"/>
</dbReference>
<dbReference type="InterPro" id="IPR000064">
    <property type="entry name" value="NLP_P60_dom"/>
</dbReference>
<evidence type="ECO:0000313" key="7">
    <source>
        <dbReference type="EMBL" id="MDP9798787.1"/>
    </source>
</evidence>
<dbReference type="InterPro" id="IPR051794">
    <property type="entry name" value="PG_Endopeptidase_C40"/>
</dbReference>
<dbReference type="InterPro" id="IPR038765">
    <property type="entry name" value="Papain-like_cys_pep_sf"/>
</dbReference>
<feature type="compositionally biased region" description="Basic and acidic residues" evidence="5">
    <location>
        <begin position="55"/>
        <end position="70"/>
    </location>
</feature>
<protein>
    <submittedName>
        <fullName evidence="7">Cell wall-associated NlpC family hydrolase</fullName>
    </submittedName>
</protein>
<evidence type="ECO:0000313" key="8">
    <source>
        <dbReference type="Proteomes" id="UP001240984"/>
    </source>
</evidence>
<sequence>MPRTDLGGITHVPTTRRALTGVLVLTVAGIAAAGPAHDSHAADERPTAAAASSTAERDSVTGAVPDDRPVRLIGLRTGIHPRPATAEGDEVHAGPAGAPRALERTARRAAPRSASAAPRSASAAPRSARVARPSLTRRTGIYQKQRVRAEARRYAGDARKRSDRWHDARDRRASKAAKVKYGKAKHRKARNAYRPDRRYTGELGRVVEYALNQVGKPYRRNAAGPGSYDCSGLVSVAYRKAGVKLPHSSRDIVRKGRKVRRADLRPGDVVMPQSGHVGIYLGDGKMVHAATPRKGVVVSKMYGFSTARRLL</sequence>
<evidence type="ECO:0000256" key="1">
    <source>
        <dbReference type="ARBA" id="ARBA00007074"/>
    </source>
</evidence>
<keyword evidence="3 7" id="KW-0378">Hydrolase</keyword>
<evidence type="ECO:0000256" key="5">
    <source>
        <dbReference type="SAM" id="MobiDB-lite"/>
    </source>
</evidence>
<dbReference type="GO" id="GO:0016787">
    <property type="term" value="F:hydrolase activity"/>
    <property type="evidence" value="ECO:0007669"/>
    <property type="project" value="UniProtKB-KW"/>
</dbReference>
<dbReference type="Gene3D" id="3.90.1720.10">
    <property type="entry name" value="endopeptidase domain like (from Nostoc punctiforme)"/>
    <property type="match status" value="1"/>
</dbReference>
<feature type="region of interest" description="Disordered" evidence="5">
    <location>
        <begin position="35"/>
        <end position="189"/>
    </location>
</feature>
<comment type="caution">
    <text evidence="7">The sequence shown here is derived from an EMBL/GenBank/DDBJ whole genome shotgun (WGS) entry which is preliminary data.</text>
</comment>
<evidence type="ECO:0000256" key="2">
    <source>
        <dbReference type="ARBA" id="ARBA00022670"/>
    </source>
</evidence>
<evidence type="ECO:0000259" key="6">
    <source>
        <dbReference type="PROSITE" id="PS51935"/>
    </source>
</evidence>
<dbReference type="EMBL" id="JAUSRA010000001">
    <property type="protein sequence ID" value="MDP9798787.1"/>
    <property type="molecule type" value="Genomic_DNA"/>
</dbReference>
<comment type="similarity">
    <text evidence="1">Belongs to the peptidase C40 family.</text>
</comment>
<feature type="domain" description="NlpC/P60" evidence="6">
    <location>
        <begin position="200"/>
        <end position="311"/>
    </location>
</feature>
<dbReference type="Pfam" id="PF00877">
    <property type="entry name" value="NLPC_P60"/>
    <property type="match status" value="1"/>
</dbReference>
<name>A0ABT9N514_9ACTN</name>
<feature type="compositionally biased region" description="Basic residues" evidence="5">
    <location>
        <begin position="174"/>
        <end position="189"/>
    </location>
</feature>
<evidence type="ECO:0000256" key="4">
    <source>
        <dbReference type="ARBA" id="ARBA00022807"/>
    </source>
</evidence>
<evidence type="ECO:0000256" key="3">
    <source>
        <dbReference type="ARBA" id="ARBA00022801"/>
    </source>
</evidence>
<dbReference type="PANTHER" id="PTHR47359:SF3">
    <property type="entry name" value="NLP_P60 DOMAIN-CONTAINING PROTEIN-RELATED"/>
    <property type="match status" value="1"/>
</dbReference>
<dbReference type="RefSeq" id="WP_306836935.1">
    <property type="nucleotide sequence ID" value="NZ_JAUSRA010000001.1"/>
</dbReference>
<dbReference type="PANTHER" id="PTHR47359">
    <property type="entry name" value="PEPTIDOGLYCAN DL-ENDOPEPTIDASE CWLO"/>
    <property type="match status" value="1"/>
</dbReference>
<dbReference type="SUPFAM" id="SSF54001">
    <property type="entry name" value="Cysteine proteinases"/>
    <property type="match status" value="1"/>
</dbReference>
<accession>A0ABT9N514</accession>